<dbReference type="AlphaFoldDB" id="A0A1X0VCE1"/>
<organism evidence="2 3">
    <name type="scientific">Leuconostoc pseudomesenteroides</name>
    <dbReference type="NCBI Taxonomy" id="33968"/>
    <lineage>
        <taxon>Bacteria</taxon>
        <taxon>Bacillati</taxon>
        <taxon>Bacillota</taxon>
        <taxon>Bacilli</taxon>
        <taxon>Lactobacillales</taxon>
        <taxon>Lactobacillaceae</taxon>
        <taxon>Leuconostoc</taxon>
    </lineage>
</organism>
<dbReference type="Proteomes" id="UP000192288">
    <property type="component" value="Unassembled WGS sequence"/>
</dbReference>
<dbReference type="EMBL" id="MPLS01000026">
    <property type="protein sequence ID" value="ORI97412.1"/>
    <property type="molecule type" value="Genomic_DNA"/>
</dbReference>
<dbReference type="eggNOG" id="ENOG50308GI">
    <property type="taxonomic scope" value="Bacteria"/>
</dbReference>
<feature type="transmembrane region" description="Helical" evidence="1">
    <location>
        <begin position="186"/>
        <end position="208"/>
    </location>
</feature>
<keyword evidence="1" id="KW-0812">Transmembrane</keyword>
<feature type="transmembrane region" description="Helical" evidence="1">
    <location>
        <begin position="89"/>
        <end position="113"/>
    </location>
</feature>
<name>A0A1X0VCE1_LEUPS</name>
<dbReference type="STRING" id="33968.BMS77_00890"/>
<dbReference type="RefSeq" id="WP_080518903.1">
    <property type="nucleotide sequence ID" value="NZ_MPLS01000026.1"/>
</dbReference>
<keyword evidence="1" id="KW-1133">Transmembrane helix</keyword>
<feature type="transmembrane region" description="Helical" evidence="1">
    <location>
        <begin position="133"/>
        <end position="152"/>
    </location>
</feature>
<keyword evidence="1" id="KW-0472">Membrane</keyword>
<gene>
    <name evidence="2" type="ORF">BMR96_07340</name>
</gene>
<feature type="transmembrane region" description="Helical" evidence="1">
    <location>
        <begin position="220"/>
        <end position="240"/>
    </location>
</feature>
<evidence type="ECO:0000313" key="3">
    <source>
        <dbReference type="Proteomes" id="UP000192288"/>
    </source>
</evidence>
<feature type="transmembrane region" description="Helical" evidence="1">
    <location>
        <begin position="252"/>
        <end position="269"/>
    </location>
</feature>
<reference evidence="2 3" key="1">
    <citation type="journal article" date="2017" name="Front. Microbiol.">
        <title>Genomic Characterization of Dairy Associated Leuconostoc Species and Diversity of Leuconostocs in Undefined Mixed Mesophilic Starter Cultures.</title>
        <authorList>
            <person name="Frantzen C.A."/>
            <person name="Kot W."/>
            <person name="Pedersen T.B."/>
            <person name="Ardo Y.M."/>
            <person name="Broadbent J.R."/>
            <person name="Neve H."/>
            <person name="Hansen L.H."/>
            <person name="Dal Bello F."/>
            <person name="Ostlie H.M."/>
            <person name="Kleppen H.P."/>
            <person name="Vogensen F.K."/>
            <person name="Holo H."/>
        </authorList>
    </citation>
    <scope>NUCLEOTIDE SEQUENCE [LARGE SCALE GENOMIC DNA]</scope>
    <source>
        <strain evidence="2 3">LMGCF08</strain>
    </source>
</reference>
<accession>A0A1X0VCE1</accession>
<sequence length="275" mass="30399">MLRAIKIYGKMKAPQLILIAFLGVAASAIIIGTNFIDSGTAAGGDDASELSSQLMIILQLAALLSFYNDKTRHLDAWLVTQSMSRRQLLLSKMFWLIIAPIAFAVFIDLFLTITIQPSDWAHAVRSNIINGTFSLLFASLVLGVSLVIGPIWQKVAGSMYLIIVFETITHTSADQMLSKQYFINDLMTSVLAIIGISLVALAISYYLVEHVGVDTEDEPVRLSYLKWPVVIFVFVSMLILKLNAAGGLLDKLLLPVILSITTFVFVFKPKLSWER</sequence>
<comment type="caution">
    <text evidence="2">The sequence shown here is derived from an EMBL/GenBank/DDBJ whole genome shotgun (WGS) entry which is preliminary data.</text>
</comment>
<protein>
    <submittedName>
        <fullName evidence="2">Uncharacterized protein</fullName>
    </submittedName>
</protein>
<evidence type="ECO:0000256" key="1">
    <source>
        <dbReference type="SAM" id="Phobius"/>
    </source>
</evidence>
<feature type="transmembrane region" description="Helical" evidence="1">
    <location>
        <begin position="52"/>
        <end position="68"/>
    </location>
</feature>
<evidence type="ECO:0000313" key="2">
    <source>
        <dbReference type="EMBL" id="ORI97412.1"/>
    </source>
</evidence>
<proteinExistence type="predicted"/>